<evidence type="ECO:0000313" key="1">
    <source>
        <dbReference type="EMBL" id="UOE45941.1"/>
    </source>
</evidence>
<accession>A0ABY4C772</accession>
<protein>
    <submittedName>
        <fullName evidence="1">Uncharacterized protein</fullName>
    </submittedName>
</protein>
<organism evidence="1 2">
    <name type="scientific">Agromyces larvae</name>
    <dbReference type="NCBI Taxonomy" id="2929802"/>
    <lineage>
        <taxon>Bacteria</taxon>
        <taxon>Bacillati</taxon>
        <taxon>Actinomycetota</taxon>
        <taxon>Actinomycetes</taxon>
        <taxon>Micrococcales</taxon>
        <taxon>Microbacteriaceae</taxon>
        <taxon>Agromyces</taxon>
    </lineage>
</organism>
<sequence>MRTDREAISQISAAIEANGTARADEYDVRAILDATHEFTPRAGFVQTATVEEFWEAVGRNEKAPTEAGAFHPR</sequence>
<dbReference type="Proteomes" id="UP000832097">
    <property type="component" value="Chromosome"/>
</dbReference>
<dbReference type="RefSeq" id="WP_243558693.1">
    <property type="nucleotide sequence ID" value="NZ_CP094528.1"/>
</dbReference>
<reference evidence="1 2" key="1">
    <citation type="submission" date="2022-03" db="EMBL/GenBank/DDBJ databases">
        <title>Mucilaginibacter sp. isolated from the gut of Protaetia brevitarsis seulensis larvae.</title>
        <authorList>
            <person name="Won M."/>
            <person name="Kim S.-J."/>
            <person name="Kwon S.-W."/>
        </authorList>
    </citation>
    <scope>NUCLEOTIDE SEQUENCE [LARGE SCALE GENOMIC DNA]</scope>
    <source>
        <strain evidence="1 2">CFWR-12</strain>
    </source>
</reference>
<name>A0ABY4C772_9MICO</name>
<keyword evidence="2" id="KW-1185">Reference proteome</keyword>
<proteinExistence type="predicted"/>
<evidence type="ECO:0000313" key="2">
    <source>
        <dbReference type="Proteomes" id="UP000832097"/>
    </source>
</evidence>
<dbReference type="EMBL" id="CP094528">
    <property type="protein sequence ID" value="UOE45941.1"/>
    <property type="molecule type" value="Genomic_DNA"/>
</dbReference>
<gene>
    <name evidence="1" type="ORF">MTO99_09430</name>
</gene>